<name>A0A2V5ITT0_9MICC</name>
<reference evidence="2 3" key="1">
    <citation type="submission" date="2018-05" db="EMBL/GenBank/DDBJ databases">
        <title>Genetic diversity of glacier-inhabiting Cryobacterium bacteria in China and description of Cryobacterium mengkeensis sp. nov. and Arthrobacter glacialis sp. nov.</title>
        <authorList>
            <person name="Liu Q."/>
            <person name="Xin Y.-H."/>
        </authorList>
    </citation>
    <scope>NUCLEOTIDE SEQUENCE [LARGE SCALE GENOMIC DNA]</scope>
    <source>
        <strain evidence="2 3">B7</strain>
    </source>
</reference>
<evidence type="ECO:0000313" key="2">
    <source>
        <dbReference type="EMBL" id="PYI39401.1"/>
    </source>
</evidence>
<protein>
    <submittedName>
        <fullName evidence="2">ABC transporter substrate-binding protein</fullName>
    </submittedName>
</protein>
<keyword evidence="3" id="KW-1185">Reference proteome</keyword>
<dbReference type="AlphaFoldDB" id="A0A2V5ITT0"/>
<dbReference type="PANTHER" id="PTHR43649">
    <property type="entry name" value="ARABINOSE-BINDING PROTEIN-RELATED"/>
    <property type="match status" value="1"/>
</dbReference>
<dbReference type="OrthoDB" id="3226017at2"/>
<dbReference type="Proteomes" id="UP000247980">
    <property type="component" value="Unassembled WGS sequence"/>
</dbReference>
<dbReference type="InterPro" id="IPR006059">
    <property type="entry name" value="SBP"/>
</dbReference>
<sequence>MRLNTRKNWAAVASLATIALLASGCSSTDTPAASGEAGGKVSLTLATFNNFGYTDEFLKEYTDANPNVTITHQQAATAPDARTNLTTRLAAGGEGLADVEAIEIDWMPELSQLPGAFVDLESPDVEGRWLSWKEDQGRTPDGTLIGYGTDIGPQAVCYREDLVKAAGLPSDPAAFAEYLGGKDATWDDYFKAGHDFVAKSDSAWFDSANAVYHSMVGQVENAYEDPKTGEPVKLADNKVIQDMFTNVLTESKDLSAGLTQWEGDWDSAFQNNGFATMLCPAWMTGSIEERAGGVTGWNIADVYPGGGSNWGGSFLTVPATGKHTEEAQKLAAWLSAPEQQIKAFENAGTFPSQTKAQTEKALLDSKNDFFNNAPTGQIFSSRAIALNDTKPIFRGVNYFTIHTAIQNGITRVDVNKSQDAETSWKGVLTEFSELGF</sequence>
<organism evidence="2 3">
    <name type="scientific">Arthrobacter psychrolactophilus</name>
    <dbReference type="NCBI Taxonomy" id="92442"/>
    <lineage>
        <taxon>Bacteria</taxon>
        <taxon>Bacillati</taxon>
        <taxon>Actinomycetota</taxon>
        <taxon>Actinomycetes</taxon>
        <taxon>Micrococcales</taxon>
        <taxon>Micrococcaceae</taxon>
        <taxon>Arthrobacter</taxon>
    </lineage>
</organism>
<dbReference type="Gene3D" id="3.40.190.10">
    <property type="entry name" value="Periplasmic binding protein-like II"/>
    <property type="match status" value="1"/>
</dbReference>
<dbReference type="Pfam" id="PF13416">
    <property type="entry name" value="SBP_bac_8"/>
    <property type="match status" value="1"/>
</dbReference>
<evidence type="ECO:0000256" key="1">
    <source>
        <dbReference type="SAM" id="SignalP"/>
    </source>
</evidence>
<proteinExistence type="predicted"/>
<dbReference type="InterPro" id="IPR050490">
    <property type="entry name" value="Bact_solute-bd_prot1"/>
</dbReference>
<dbReference type="RefSeq" id="WP_110484305.1">
    <property type="nucleotide sequence ID" value="NZ_QJVC01000003.1"/>
</dbReference>
<dbReference type="EMBL" id="QJVC01000003">
    <property type="protein sequence ID" value="PYI39401.1"/>
    <property type="molecule type" value="Genomic_DNA"/>
</dbReference>
<comment type="caution">
    <text evidence="2">The sequence shown here is derived from an EMBL/GenBank/DDBJ whole genome shotgun (WGS) entry which is preliminary data.</text>
</comment>
<feature type="signal peptide" evidence="1">
    <location>
        <begin position="1"/>
        <end position="28"/>
    </location>
</feature>
<gene>
    <name evidence="2" type="ORF">CVS30_05430</name>
</gene>
<evidence type="ECO:0000313" key="3">
    <source>
        <dbReference type="Proteomes" id="UP000247980"/>
    </source>
</evidence>
<feature type="chain" id="PRO_5038589537" evidence="1">
    <location>
        <begin position="29"/>
        <end position="436"/>
    </location>
</feature>
<dbReference type="SUPFAM" id="SSF53850">
    <property type="entry name" value="Periplasmic binding protein-like II"/>
    <property type="match status" value="1"/>
</dbReference>
<accession>A0A2V5ITT0</accession>
<keyword evidence="1" id="KW-0732">Signal</keyword>
<dbReference type="PANTHER" id="PTHR43649:SF32">
    <property type="entry name" value="SUGAR BINDING SECRETED PROTEIN"/>
    <property type="match status" value="1"/>
</dbReference>
<dbReference type="PROSITE" id="PS51257">
    <property type="entry name" value="PROKAR_LIPOPROTEIN"/>
    <property type="match status" value="1"/>
</dbReference>